<dbReference type="PROSITE" id="PS00107">
    <property type="entry name" value="PROTEIN_KINASE_ATP"/>
    <property type="match status" value="1"/>
</dbReference>
<evidence type="ECO:0000256" key="5">
    <source>
        <dbReference type="PROSITE-ProRule" id="PRU00221"/>
    </source>
</evidence>
<evidence type="ECO:0000256" key="4">
    <source>
        <dbReference type="ARBA" id="ARBA00022840"/>
    </source>
</evidence>
<evidence type="ECO:0000313" key="10">
    <source>
        <dbReference type="EMBL" id="KAG2650614.1"/>
    </source>
</evidence>
<dbReference type="Gene3D" id="2.60.40.10">
    <property type="entry name" value="Immunoglobulins"/>
    <property type="match status" value="2"/>
</dbReference>
<feature type="domain" description="MSP" evidence="9">
    <location>
        <begin position="517"/>
        <end position="642"/>
    </location>
</feature>
<evidence type="ECO:0000259" key="8">
    <source>
        <dbReference type="PROSITE" id="PS50011"/>
    </source>
</evidence>
<gene>
    <name evidence="10" type="ORF">PVAP13_1NG462838</name>
</gene>
<dbReference type="InterPro" id="IPR000719">
    <property type="entry name" value="Prot_kinase_dom"/>
</dbReference>
<feature type="binding site" evidence="6">
    <location>
        <position position="73"/>
    </location>
    <ligand>
        <name>ATP</name>
        <dbReference type="ChEBI" id="CHEBI:30616"/>
    </ligand>
</feature>
<dbReference type="SUPFAM" id="SSF49354">
    <property type="entry name" value="PapD-like"/>
    <property type="match status" value="2"/>
</dbReference>
<dbReference type="InterPro" id="IPR001680">
    <property type="entry name" value="WD40_rpt"/>
</dbReference>
<evidence type="ECO:0000313" key="11">
    <source>
        <dbReference type="Proteomes" id="UP000823388"/>
    </source>
</evidence>
<evidence type="ECO:0000256" key="3">
    <source>
        <dbReference type="ARBA" id="ARBA00022777"/>
    </source>
</evidence>
<feature type="repeat" description="WD" evidence="5">
    <location>
        <begin position="950"/>
        <end position="993"/>
    </location>
</feature>
<dbReference type="InterPro" id="IPR015943">
    <property type="entry name" value="WD40/YVTN_repeat-like_dom_sf"/>
</dbReference>
<feature type="region of interest" description="Disordered" evidence="7">
    <location>
        <begin position="497"/>
        <end position="516"/>
    </location>
</feature>
<dbReference type="InterPro" id="IPR013783">
    <property type="entry name" value="Ig-like_fold"/>
</dbReference>
<dbReference type="Pfam" id="PF00635">
    <property type="entry name" value="Motile_Sperm"/>
    <property type="match status" value="2"/>
</dbReference>
<dbReference type="SUPFAM" id="SSF50978">
    <property type="entry name" value="WD40 repeat-like"/>
    <property type="match status" value="1"/>
</dbReference>
<dbReference type="SMART" id="SM00220">
    <property type="entry name" value="S_TKc"/>
    <property type="match status" value="1"/>
</dbReference>
<dbReference type="InterPro" id="IPR008962">
    <property type="entry name" value="PapD-like_sf"/>
</dbReference>
<feature type="repeat" description="WD" evidence="5">
    <location>
        <begin position="866"/>
        <end position="907"/>
    </location>
</feature>
<evidence type="ECO:0000259" key="9">
    <source>
        <dbReference type="PROSITE" id="PS50202"/>
    </source>
</evidence>
<keyword evidence="11" id="KW-1185">Reference proteome</keyword>
<keyword evidence="4 6" id="KW-0067">ATP-binding</keyword>
<sequence length="1071" mass="120359">MLIAILIRMEEIYLNHDPLESILDGRTNPTNLPLPYLRYITQNFSEERKIGSGGFADVYKGVLSNNRIVAVKKLSNEQTITEETFYREVDNLMEVKHKNMVQFLGFCANTEDIPVKDPELEEKYVYAEQRERLLCFEYISNGSLDRYLSGELRGLEWNARYQIIRNICEGLRYLHEDKHMIHRDLKPQNVLLDDFMVPKIADFGISKLLDDGASKAITKSPWSSLGYCAPEFTARGEVSFKFDIYSLGVIITELVTGRRSRNPSIQNVLRRWRYRWNNAEGTALMCRQIAKCIDIGRQCRKEDPKERPSISKIMSDLDEVDSANGRSSNPDDEESGDLKIIPGFNCLLLVEPLELFFPFEINKDISCPLYLTNQTNCYIAFNIHPASQLQYCIKPNLGIVPPLYSCRVNITLQAQDKAPPKDMLHDEFIVMCTQVKEGLTSEDITDDIFSKERGNLVEEVNLDAIFNVQVKTACIFQQRNQDLPAGAIGVSGIGNKNELEASGGPQSSTNTSSVRTDLQMNSSTSNALIQADPLEFILPVNAKEVEFSLRIINITEDYVAFHVGYLLPKQYTGTPKKGILSPRSNVVIDITRSADGPHAGSDSVFVRSTIVSKNFKISDTTYDWFLNLPAGSIAHAVVLRVILVAPSRELRSWEITPYSIPSLSPIDKHGGQKSNFEKSLLIDHFTTTMVVIDMTRLNPTTPQAAVVANEAVYVNSTVVSKHFKTSAITYDLFNKPETGRLVHKMTLPVILAATSGPQSWEVTTSLSPLDQQMMGWLPSKYETGFTWVNSLDVHPTEPWITTTQQDPYVRIWNYQTQEVKRFCLGVRELQVTSVKFIAREKWIVAGTSYGLIYLFSYDPLQQIRVVKAHSGSVNSLAIHPNEPYVLSASFGGDVQLRDYEEDMEIIESFSARNWCARCVVFDPSGATFANACGDLIKMWNVDSGECKLILSGHSHEVTCLEYFTREDELYLISGSQDRTAKIWDCQTGRCVKTLQAYSPVRAVCSHPDLPILITGSYDGSLRLWNSTSFRRERIMKFDVGGVKAIACLKGSTSRIVIGHAGGLGFAEIGPE</sequence>
<keyword evidence="2 6" id="KW-0547">Nucleotide-binding</keyword>
<name>A0A8T0WZS0_PANVG</name>
<dbReference type="AlphaFoldDB" id="A0A8T0WZS0"/>
<dbReference type="EMBL" id="CM029038">
    <property type="protein sequence ID" value="KAG2650614.1"/>
    <property type="molecule type" value="Genomic_DNA"/>
</dbReference>
<dbReference type="SMART" id="SM00320">
    <property type="entry name" value="WD40"/>
    <property type="match status" value="6"/>
</dbReference>
<dbReference type="Gene3D" id="3.30.200.20">
    <property type="entry name" value="Phosphorylase Kinase, domain 1"/>
    <property type="match status" value="1"/>
</dbReference>
<dbReference type="InterPro" id="IPR011009">
    <property type="entry name" value="Kinase-like_dom_sf"/>
</dbReference>
<feature type="compositionally biased region" description="Polar residues" evidence="7">
    <location>
        <begin position="504"/>
        <end position="516"/>
    </location>
</feature>
<dbReference type="PANTHER" id="PTHR45707">
    <property type="entry name" value="C2 CALCIUM/LIPID-BINDING PLANT PHOSPHORIBOSYLTRANSFERASE FAMILY PROTEIN"/>
    <property type="match status" value="1"/>
</dbReference>
<feature type="domain" description="Protein kinase" evidence="8">
    <location>
        <begin position="44"/>
        <end position="320"/>
    </location>
</feature>
<dbReference type="Pfam" id="PF00400">
    <property type="entry name" value="WD40"/>
    <property type="match status" value="4"/>
</dbReference>
<organism evidence="10 11">
    <name type="scientific">Panicum virgatum</name>
    <name type="common">Blackwell switchgrass</name>
    <dbReference type="NCBI Taxonomy" id="38727"/>
    <lineage>
        <taxon>Eukaryota</taxon>
        <taxon>Viridiplantae</taxon>
        <taxon>Streptophyta</taxon>
        <taxon>Embryophyta</taxon>
        <taxon>Tracheophyta</taxon>
        <taxon>Spermatophyta</taxon>
        <taxon>Magnoliopsida</taxon>
        <taxon>Liliopsida</taxon>
        <taxon>Poales</taxon>
        <taxon>Poaceae</taxon>
        <taxon>PACMAD clade</taxon>
        <taxon>Panicoideae</taxon>
        <taxon>Panicodae</taxon>
        <taxon>Paniceae</taxon>
        <taxon>Panicinae</taxon>
        <taxon>Panicum</taxon>
        <taxon>Panicum sect. Hiantes</taxon>
    </lineage>
</organism>
<dbReference type="GO" id="GO:0005524">
    <property type="term" value="F:ATP binding"/>
    <property type="evidence" value="ECO:0007669"/>
    <property type="project" value="UniProtKB-UniRule"/>
</dbReference>
<feature type="repeat" description="WD" evidence="5">
    <location>
        <begin position="1000"/>
        <end position="1034"/>
    </location>
</feature>
<dbReference type="PROSITE" id="PS50294">
    <property type="entry name" value="WD_REPEATS_REGION"/>
    <property type="match status" value="1"/>
</dbReference>
<dbReference type="FunFam" id="1.10.510.10:FF:000870">
    <property type="entry name" value="OSJNBa0016N04.16-like protein"/>
    <property type="match status" value="1"/>
</dbReference>
<proteinExistence type="predicted"/>
<keyword evidence="1" id="KW-0808">Transferase</keyword>
<dbReference type="InterPro" id="IPR008271">
    <property type="entry name" value="Ser/Thr_kinase_AS"/>
</dbReference>
<evidence type="ECO:0000256" key="6">
    <source>
        <dbReference type="PROSITE-ProRule" id="PRU10141"/>
    </source>
</evidence>
<dbReference type="Gene3D" id="2.130.10.10">
    <property type="entry name" value="YVTN repeat-like/Quinoprotein amine dehydrogenase"/>
    <property type="match status" value="1"/>
</dbReference>
<evidence type="ECO:0000256" key="2">
    <source>
        <dbReference type="ARBA" id="ARBA00022741"/>
    </source>
</evidence>
<evidence type="ECO:0000256" key="1">
    <source>
        <dbReference type="ARBA" id="ARBA00022679"/>
    </source>
</evidence>
<dbReference type="InterPro" id="IPR017441">
    <property type="entry name" value="Protein_kinase_ATP_BS"/>
</dbReference>
<dbReference type="PROSITE" id="PS00108">
    <property type="entry name" value="PROTEIN_KINASE_ST"/>
    <property type="match status" value="1"/>
</dbReference>
<keyword evidence="3" id="KW-0418">Kinase</keyword>
<comment type="caution">
    <text evidence="10">The sequence shown here is derived from an EMBL/GenBank/DDBJ whole genome shotgun (WGS) entry which is preliminary data.</text>
</comment>
<dbReference type="PANTHER" id="PTHR45707:SF50">
    <property type="entry name" value="VESICLE-ASSOCIATED PROTEIN 1-1"/>
    <property type="match status" value="1"/>
</dbReference>
<dbReference type="InterPro" id="IPR036322">
    <property type="entry name" value="WD40_repeat_dom_sf"/>
</dbReference>
<dbReference type="SUPFAM" id="SSF56112">
    <property type="entry name" value="Protein kinase-like (PK-like)"/>
    <property type="match status" value="1"/>
</dbReference>
<keyword evidence="5" id="KW-0853">WD repeat</keyword>
<dbReference type="PROSITE" id="PS50082">
    <property type="entry name" value="WD_REPEATS_2"/>
    <property type="match status" value="3"/>
</dbReference>
<dbReference type="InterPro" id="IPR000535">
    <property type="entry name" value="MSP_dom"/>
</dbReference>
<dbReference type="PROSITE" id="PS50202">
    <property type="entry name" value="MSP"/>
    <property type="match status" value="2"/>
</dbReference>
<dbReference type="CDD" id="cd00200">
    <property type="entry name" value="WD40"/>
    <property type="match status" value="1"/>
</dbReference>
<accession>A0A8T0WZS0</accession>
<feature type="domain" description="MSP" evidence="9">
    <location>
        <begin position="347"/>
        <end position="467"/>
    </location>
</feature>
<reference evidence="10" key="1">
    <citation type="submission" date="2020-05" db="EMBL/GenBank/DDBJ databases">
        <title>WGS assembly of Panicum virgatum.</title>
        <authorList>
            <person name="Lovell J.T."/>
            <person name="Jenkins J."/>
            <person name="Shu S."/>
            <person name="Juenger T.E."/>
            <person name="Schmutz J."/>
        </authorList>
    </citation>
    <scope>NUCLEOTIDE SEQUENCE</scope>
    <source>
        <strain evidence="10">AP13</strain>
    </source>
</reference>
<dbReference type="Proteomes" id="UP000823388">
    <property type="component" value="Chromosome 1N"/>
</dbReference>
<dbReference type="Gene3D" id="1.10.510.10">
    <property type="entry name" value="Transferase(Phosphotransferase) domain 1"/>
    <property type="match status" value="1"/>
</dbReference>
<dbReference type="GO" id="GO:0004672">
    <property type="term" value="F:protein kinase activity"/>
    <property type="evidence" value="ECO:0007669"/>
    <property type="project" value="InterPro"/>
</dbReference>
<evidence type="ECO:0000256" key="7">
    <source>
        <dbReference type="SAM" id="MobiDB-lite"/>
    </source>
</evidence>
<dbReference type="Pfam" id="PF00069">
    <property type="entry name" value="Pkinase"/>
    <property type="match status" value="1"/>
</dbReference>
<protein>
    <submittedName>
        <fullName evidence="10">Uncharacterized protein</fullName>
    </submittedName>
</protein>
<dbReference type="PROSITE" id="PS50011">
    <property type="entry name" value="PROTEIN_KINASE_DOM"/>
    <property type="match status" value="1"/>
</dbReference>